<feature type="compositionally biased region" description="Basic and acidic residues" evidence="8">
    <location>
        <begin position="486"/>
        <end position="510"/>
    </location>
</feature>
<keyword evidence="2 7" id="KW-0853">WD repeat</keyword>
<evidence type="ECO:0000256" key="3">
    <source>
        <dbReference type="ARBA" id="ARBA00022737"/>
    </source>
</evidence>
<dbReference type="CDD" id="cd00200">
    <property type="entry name" value="WD40"/>
    <property type="match status" value="1"/>
</dbReference>
<dbReference type="PANTHER" id="PTHR19879">
    <property type="entry name" value="TRANSCRIPTION INITIATION FACTOR TFIID"/>
    <property type="match status" value="1"/>
</dbReference>
<dbReference type="PROSITE" id="PS00678">
    <property type="entry name" value="WD_REPEATS_1"/>
    <property type="match status" value="3"/>
</dbReference>
<dbReference type="Gene3D" id="2.130.10.10">
    <property type="entry name" value="YVTN repeat-like/Quinoprotein amine dehydrogenase"/>
    <property type="match status" value="3"/>
</dbReference>
<dbReference type="GO" id="GO:0016251">
    <property type="term" value="F:RNA polymerase II general transcription initiation factor activity"/>
    <property type="evidence" value="ECO:0007669"/>
    <property type="project" value="TreeGrafter"/>
</dbReference>
<keyword evidence="4" id="KW-0805">Transcription regulation</keyword>
<reference evidence="9 10" key="1">
    <citation type="journal article" date="2018" name="G3 (Bethesda)">
        <title>Phylogenetic and Phylogenomic Definition of Rhizopus Species.</title>
        <authorList>
            <person name="Gryganskyi A.P."/>
            <person name="Golan J."/>
            <person name="Dolatabadi S."/>
            <person name="Mondo S."/>
            <person name="Robb S."/>
            <person name="Idnurm A."/>
            <person name="Muszewska A."/>
            <person name="Steczkiewicz K."/>
            <person name="Masonjones S."/>
            <person name="Liao H.L."/>
            <person name="Gajdeczka M.T."/>
            <person name="Anike F."/>
            <person name="Vuek A."/>
            <person name="Anishchenko I.M."/>
            <person name="Voigt K."/>
            <person name="de Hoog G.S."/>
            <person name="Smith M.E."/>
            <person name="Heitman J."/>
            <person name="Vilgalys R."/>
            <person name="Stajich J.E."/>
        </authorList>
    </citation>
    <scope>NUCLEOTIDE SEQUENCE [LARGE SCALE GENOMIC DNA]</scope>
    <source>
        <strain evidence="9 10">CBS 357.93</strain>
    </source>
</reference>
<protein>
    <submittedName>
        <fullName evidence="9">Transcription initiation factor TFIID subunit 5</fullName>
    </submittedName>
</protein>
<sequence>MSVPSQTPLNSPTLPSQSDVERIVSNYFIKRGYSASTIQQESISLDHLLQQYKTTNDTCDLLKSIQEHDFEDIETVQSSYEHLREWIMNALDIYKDELNAVFNTTSIQDQLAHKYTVKLSPIPLELFYRFLHESQHKTLLRIVNQHLNINKLPPVSAGEVSDQGKSMDETRIKSEAEAMELDEPFILPYENTDVQAEIESLNEIRKLVSLGSLAQPNICLYTFHHTQDQLNCIAISEDATLIAGGFSESFIKVWNLKGEKLRDRNEMDKSKANSSLSLVGHSGPIFGLSFSHDNQYLISCSEDKTVRLWCLKTYKNLVCYKSHNYPVWDVDFGPYGFYFATASHDRTARLWSCDHVHPLRIFAGHLSDTVKFHPNSKYLVTGSCDKTVRLWDVQRGTCVRVFTGHTGSVHAVAISPNGRWMASAGEDTNIILWDLGSGRRLKTMTGHTGFIYSITFNADSTILVSGSGDGTVRVWDVNKNTPNEFREEQSSDFKRTKLNGKAKDKKDKMKPLLMDLNAKKSKRNMLER</sequence>
<comment type="subcellular location">
    <subcellularLocation>
        <location evidence="1">Nucleus</location>
    </subcellularLocation>
</comment>
<dbReference type="Gene3D" id="1.25.40.500">
    <property type="entry name" value="TFIID subunit TAF5, NTD2 domain"/>
    <property type="match status" value="1"/>
</dbReference>
<dbReference type="InterPro" id="IPR036322">
    <property type="entry name" value="WD40_repeat_dom_sf"/>
</dbReference>
<feature type="region of interest" description="Disordered" evidence="8">
    <location>
        <begin position="486"/>
        <end position="512"/>
    </location>
</feature>
<dbReference type="SMART" id="SM00320">
    <property type="entry name" value="WD40"/>
    <property type="match status" value="6"/>
</dbReference>
<feature type="repeat" description="WD" evidence="7">
    <location>
        <begin position="369"/>
        <end position="401"/>
    </location>
</feature>
<organism evidence="9 10">
    <name type="scientific">Rhizopus azygosporus</name>
    <name type="common">Rhizopus microsporus var. azygosporus</name>
    <dbReference type="NCBI Taxonomy" id="86630"/>
    <lineage>
        <taxon>Eukaryota</taxon>
        <taxon>Fungi</taxon>
        <taxon>Fungi incertae sedis</taxon>
        <taxon>Mucoromycota</taxon>
        <taxon>Mucoromycotina</taxon>
        <taxon>Mucoromycetes</taxon>
        <taxon>Mucorales</taxon>
        <taxon>Mucorineae</taxon>
        <taxon>Rhizopodaceae</taxon>
        <taxon>Rhizopus</taxon>
    </lineage>
</organism>
<dbReference type="InterPro" id="IPR019775">
    <property type="entry name" value="WD40_repeat_CS"/>
</dbReference>
<feature type="repeat" description="WD" evidence="7">
    <location>
        <begin position="320"/>
        <end position="352"/>
    </location>
</feature>
<evidence type="ECO:0000256" key="5">
    <source>
        <dbReference type="ARBA" id="ARBA00023163"/>
    </source>
</evidence>
<dbReference type="Pfam" id="PF00400">
    <property type="entry name" value="WD40"/>
    <property type="match status" value="6"/>
</dbReference>
<evidence type="ECO:0000256" key="1">
    <source>
        <dbReference type="ARBA" id="ARBA00004123"/>
    </source>
</evidence>
<keyword evidence="9" id="KW-0648">Protein biosynthesis</keyword>
<gene>
    <name evidence="9" type="primary">TAF5_2</name>
    <name evidence="9" type="ORF">CU097_010561</name>
</gene>
<dbReference type="EMBL" id="PJQL01001428">
    <property type="protein sequence ID" value="RCH88660.1"/>
    <property type="molecule type" value="Genomic_DNA"/>
</dbReference>
<name>A0A367JFG4_RHIAZ</name>
<dbReference type="GO" id="GO:0003743">
    <property type="term" value="F:translation initiation factor activity"/>
    <property type="evidence" value="ECO:0007669"/>
    <property type="project" value="UniProtKB-KW"/>
</dbReference>
<dbReference type="InterPro" id="IPR015943">
    <property type="entry name" value="WD40/YVTN_repeat-like_dom_sf"/>
</dbReference>
<evidence type="ECO:0000256" key="4">
    <source>
        <dbReference type="ARBA" id="ARBA00023015"/>
    </source>
</evidence>
<feature type="repeat" description="WD" evidence="7">
    <location>
        <begin position="444"/>
        <end position="485"/>
    </location>
</feature>
<evidence type="ECO:0000313" key="10">
    <source>
        <dbReference type="Proteomes" id="UP000252139"/>
    </source>
</evidence>
<dbReference type="OrthoDB" id="10266330at2759"/>
<dbReference type="PROSITE" id="PS50082">
    <property type="entry name" value="WD_REPEATS_2"/>
    <property type="match status" value="5"/>
</dbReference>
<keyword evidence="6" id="KW-0539">Nucleus</keyword>
<dbReference type="InterPro" id="IPR020472">
    <property type="entry name" value="WD40_PAC1"/>
</dbReference>
<dbReference type="AlphaFoldDB" id="A0A367JFG4"/>
<dbReference type="STRING" id="86630.A0A367JFG4"/>
<keyword evidence="5" id="KW-0804">Transcription</keyword>
<dbReference type="GO" id="GO:0006367">
    <property type="term" value="P:transcription initiation at RNA polymerase II promoter"/>
    <property type="evidence" value="ECO:0007669"/>
    <property type="project" value="TreeGrafter"/>
</dbReference>
<dbReference type="Proteomes" id="UP000252139">
    <property type="component" value="Unassembled WGS sequence"/>
</dbReference>
<keyword evidence="3" id="KW-0677">Repeat</keyword>
<dbReference type="SUPFAM" id="SSF50978">
    <property type="entry name" value="WD40 repeat-like"/>
    <property type="match status" value="1"/>
</dbReference>
<keyword evidence="10" id="KW-1185">Reference proteome</keyword>
<evidence type="ECO:0000256" key="8">
    <source>
        <dbReference type="SAM" id="MobiDB-lite"/>
    </source>
</evidence>
<accession>A0A367JFG4</accession>
<evidence type="ECO:0000256" key="6">
    <source>
        <dbReference type="ARBA" id="ARBA00023242"/>
    </source>
</evidence>
<evidence type="ECO:0000256" key="2">
    <source>
        <dbReference type="ARBA" id="ARBA00022574"/>
    </source>
</evidence>
<dbReference type="InterPro" id="IPR037264">
    <property type="entry name" value="TFIID_NTD2_sf"/>
</dbReference>
<dbReference type="PROSITE" id="PS50294">
    <property type="entry name" value="WD_REPEATS_REGION"/>
    <property type="match status" value="5"/>
</dbReference>
<dbReference type="SUPFAM" id="SSF160897">
    <property type="entry name" value="Taf5 N-terminal domain-like"/>
    <property type="match status" value="1"/>
</dbReference>
<dbReference type="PRINTS" id="PR00320">
    <property type="entry name" value="GPROTEINBRPT"/>
</dbReference>
<dbReference type="GO" id="GO:0005669">
    <property type="term" value="C:transcription factor TFIID complex"/>
    <property type="evidence" value="ECO:0007669"/>
    <property type="project" value="TreeGrafter"/>
</dbReference>
<proteinExistence type="predicted"/>
<keyword evidence="9" id="KW-0396">Initiation factor</keyword>
<evidence type="ECO:0000313" key="9">
    <source>
        <dbReference type="EMBL" id="RCH88660.1"/>
    </source>
</evidence>
<comment type="caution">
    <text evidence="9">The sequence shown here is derived from an EMBL/GenBank/DDBJ whole genome shotgun (WGS) entry which is preliminary data.</text>
</comment>
<evidence type="ECO:0000256" key="7">
    <source>
        <dbReference type="PROSITE-ProRule" id="PRU00221"/>
    </source>
</evidence>
<dbReference type="PANTHER" id="PTHR19879:SF1">
    <property type="entry name" value="CANNONBALL-RELATED"/>
    <property type="match status" value="1"/>
</dbReference>
<feature type="repeat" description="WD" evidence="7">
    <location>
        <begin position="402"/>
        <end position="443"/>
    </location>
</feature>
<feature type="repeat" description="WD" evidence="7">
    <location>
        <begin position="278"/>
        <end position="319"/>
    </location>
</feature>
<dbReference type="InterPro" id="IPR001680">
    <property type="entry name" value="WD40_rpt"/>
</dbReference>